<reference evidence="1 2" key="1">
    <citation type="journal article" date="2002" name="Environ. Microbiol.">
        <title>Complete genome sequence and comparative analysis of the metabolically versatile Pseudomonas putida KT2440.</title>
        <authorList>
            <person name="Nelson K.E."/>
            <person name="Weinel C."/>
            <person name="Paulsen I.T."/>
            <person name="Dodson R.J."/>
            <person name="Hilbert H."/>
            <person name="Martins dos Santos V.A."/>
            <person name="Fouts D.E."/>
            <person name="Gill S.R."/>
            <person name="Pop M."/>
            <person name="Holmes M."/>
            <person name="Brinkac L."/>
            <person name="Beanan M."/>
            <person name="DeBoy R.T."/>
            <person name="Daugherty S."/>
            <person name="Kolonay J."/>
            <person name="Madupu R."/>
            <person name="Nelson W."/>
            <person name="White O."/>
            <person name="Peterson J."/>
            <person name="Khouri H."/>
            <person name="Hance I."/>
            <person name="Chris Lee P."/>
            <person name="Holtzapple E."/>
            <person name="Scanlan D."/>
            <person name="Tran K."/>
            <person name="Moazzez A."/>
            <person name="Utterback T."/>
            <person name="Rizzo M."/>
            <person name="Lee K."/>
            <person name="Kosack D."/>
            <person name="Moestl D."/>
            <person name="Wedler H."/>
            <person name="Lauber J."/>
            <person name="Stjepandic D."/>
            <person name="Hoheisel J."/>
            <person name="Straetz M."/>
            <person name="Heim S."/>
            <person name="Kiewitz C."/>
            <person name="Eisen J.A."/>
            <person name="Timmis K.N."/>
            <person name="Dusterhoft A."/>
            <person name="Tummler B."/>
            <person name="Fraser C.M."/>
        </authorList>
    </citation>
    <scope>NUCLEOTIDE SEQUENCE [LARGE SCALE GENOMIC DNA]</scope>
    <source>
        <strain evidence="2">ATCC 47054 / DSM 6125 / CFBP 8728 / NCIMB 11950 / KT2440</strain>
    </source>
</reference>
<proteinExistence type="predicted"/>
<evidence type="ECO:0000313" key="1">
    <source>
        <dbReference type="EMBL" id="AMM02781.1"/>
    </source>
</evidence>
<organism evidence="1 2">
    <name type="scientific">Pseudomonas putida (strain ATCC 47054 / DSM 6125 / CFBP 8728 / NCIMB 11950 / KT2440)</name>
    <dbReference type="NCBI Taxonomy" id="160488"/>
    <lineage>
        <taxon>Bacteria</taxon>
        <taxon>Pseudomonadati</taxon>
        <taxon>Pseudomonadota</taxon>
        <taxon>Gammaproteobacteria</taxon>
        <taxon>Pseudomonadales</taxon>
        <taxon>Pseudomonadaceae</taxon>
        <taxon>Pseudomonas</taxon>
    </lineage>
</organism>
<sequence>MMRANLDELVIVSCLFPAMRWSASIARSVLIAREGNVLRLYRMPMLLRLDEFRAELFVAQLNHMEPDHLDG</sequence>
<keyword evidence="2" id="KW-1185">Reference proteome</keyword>
<dbReference type="OrthoDB" id="7018642at2"/>
<dbReference type="Proteomes" id="UP000000556">
    <property type="component" value="Chromosome"/>
</dbReference>
<dbReference type="BioCyc" id="PPUT160488:G1G01-703-MONOMER"/>
<accession>A0A140FVZ8</accession>
<gene>
    <name evidence="1" type="ordered locus">PP_5448</name>
</gene>
<reference evidence="1 2" key="2">
    <citation type="journal article" date="2016" name="Environ. Microbiol.">
        <title>The revisited genome of Pseudomonas putida KT2440 enlightens its value as a robust metabolic chassis.</title>
        <authorList>
            <person name="Belda E."/>
            <person name="van Heck R.G."/>
            <person name="Lopez-Sanchez M.J."/>
            <person name="Cruveiller S."/>
            <person name="Barbe V."/>
            <person name="Fraser C."/>
            <person name="Klenk H.P."/>
            <person name="Petersen J."/>
            <person name="Morgat A."/>
            <person name="Nikel P.I."/>
            <person name="Vallenet D."/>
            <person name="Rouy Z."/>
            <person name="Sekowska A."/>
            <person name="Martins Dos Santos V.A."/>
            <person name="de Lorenzo V."/>
            <person name="Danchin A."/>
            <person name="Medigue C."/>
        </authorList>
    </citation>
    <scope>NUCLEOTIDE SEQUENCE [LARGE SCALE GENOMIC DNA]</scope>
    <source>
        <strain evidence="2">ATCC 47054 / DSM 6125 / CFBP 8728 / NCIMB 11950 / KT2440</strain>
    </source>
</reference>
<dbReference type="EMBL" id="AE015451">
    <property type="protein sequence ID" value="AMM02781.1"/>
    <property type="molecule type" value="Genomic_DNA"/>
</dbReference>
<evidence type="ECO:0000313" key="2">
    <source>
        <dbReference type="Proteomes" id="UP000000556"/>
    </source>
</evidence>
<protein>
    <submittedName>
        <fullName evidence="1">Uncharacterized protein</fullName>
    </submittedName>
</protein>
<name>A0A140FVZ8_PSEPK</name>
<dbReference type="AlphaFoldDB" id="A0A140FVZ8"/>
<dbReference type="KEGG" id="ppu:PP_5448"/>